<protein>
    <submittedName>
        <fullName evidence="1">Uncharacterized protein</fullName>
    </submittedName>
</protein>
<dbReference type="EMBL" id="CM047583">
    <property type="protein sequence ID" value="KAI9912935.1"/>
    <property type="molecule type" value="Genomic_DNA"/>
</dbReference>
<dbReference type="Proteomes" id="UP001163321">
    <property type="component" value="Chromosome 4"/>
</dbReference>
<comment type="caution">
    <text evidence="1">The sequence shown here is derived from an EMBL/GenBank/DDBJ whole genome shotgun (WGS) entry which is preliminary data.</text>
</comment>
<name>A0ACC0W441_9STRA</name>
<gene>
    <name evidence="1" type="ORF">PsorP6_005272</name>
</gene>
<keyword evidence="2" id="KW-1185">Reference proteome</keyword>
<organism evidence="1 2">
    <name type="scientific">Peronosclerospora sorghi</name>
    <dbReference type="NCBI Taxonomy" id="230839"/>
    <lineage>
        <taxon>Eukaryota</taxon>
        <taxon>Sar</taxon>
        <taxon>Stramenopiles</taxon>
        <taxon>Oomycota</taxon>
        <taxon>Peronosporomycetes</taxon>
        <taxon>Peronosporales</taxon>
        <taxon>Peronosporaceae</taxon>
        <taxon>Peronosclerospora</taxon>
    </lineage>
</organism>
<evidence type="ECO:0000313" key="2">
    <source>
        <dbReference type="Proteomes" id="UP001163321"/>
    </source>
</evidence>
<accession>A0ACC0W441</accession>
<reference evidence="1 2" key="1">
    <citation type="journal article" date="2022" name="bioRxiv">
        <title>The genome of the oomycete Peronosclerospora sorghi, a cosmopolitan pathogen of maize and sorghum, is inflated with dispersed pseudogenes.</title>
        <authorList>
            <person name="Fletcher K."/>
            <person name="Martin F."/>
            <person name="Isakeit T."/>
            <person name="Cavanaugh K."/>
            <person name="Magill C."/>
            <person name="Michelmore R."/>
        </authorList>
    </citation>
    <scope>NUCLEOTIDE SEQUENCE [LARGE SCALE GENOMIC DNA]</scope>
    <source>
        <strain evidence="1">P6</strain>
    </source>
</reference>
<evidence type="ECO:0000313" key="1">
    <source>
        <dbReference type="EMBL" id="KAI9912935.1"/>
    </source>
</evidence>
<sequence>MTYKKLYVKARKESNQTGLGGKDHHRRSGIFTSAALLESMCPLYERMTSTFGKKPYAAPIAIFDSTAAEGDLCATLADTPEEADADEDESDHPISDWQVTSRAAAASDNNNGERATNTEHGERETGLYDGEDGIVAPKARITEGTLAHRQARPPPPQQPWHPEGRATVDRSRCALPGPARPAKRRNGEQ</sequence>
<proteinExistence type="predicted"/>